<organism evidence="3 4">
    <name type="scientific">Gossypium arboreum</name>
    <name type="common">Tree cotton</name>
    <name type="synonym">Gossypium nanking</name>
    <dbReference type="NCBI Taxonomy" id="29729"/>
    <lineage>
        <taxon>Eukaryota</taxon>
        <taxon>Viridiplantae</taxon>
        <taxon>Streptophyta</taxon>
        <taxon>Embryophyta</taxon>
        <taxon>Tracheophyta</taxon>
        <taxon>Spermatophyta</taxon>
        <taxon>Magnoliopsida</taxon>
        <taxon>eudicotyledons</taxon>
        <taxon>Gunneridae</taxon>
        <taxon>Pentapetalae</taxon>
        <taxon>rosids</taxon>
        <taxon>malvids</taxon>
        <taxon>Malvales</taxon>
        <taxon>Malvaceae</taxon>
        <taxon>Malvoideae</taxon>
        <taxon>Gossypium</taxon>
    </lineage>
</organism>
<proteinExistence type="inferred from homology"/>
<dbReference type="PANTHER" id="PTHR12161:SF60">
    <property type="entry name" value="REGULATOR OF VPS4 ACTIVITY IN THE MVB PATHWAY PROTEIN"/>
    <property type="match status" value="1"/>
</dbReference>
<dbReference type="InterPro" id="IPR005061">
    <property type="entry name" value="Ist1"/>
</dbReference>
<keyword evidence="4" id="KW-1185">Reference proteome</keyword>
<evidence type="ECO:0000313" key="3">
    <source>
        <dbReference type="EMBL" id="KAK5803411.1"/>
    </source>
</evidence>
<comment type="similarity">
    <text evidence="1">Belongs to the IST1 family.</text>
</comment>
<dbReference type="PANTHER" id="PTHR12161">
    <property type="entry name" value="IST1 FAMILY MEMBER"/>
    <property type="match status" value="1"/>
</dbReference>
<protein>
    <recommendedName>
        <fullName evidence="5">IST1-like protein</fullName>
    </recommendedName>
</protein>
<name>A0ABR0NR06_GOSAR</name>
<evidence type="ECO:0000313" key="4">
    <source>
        <dbReference type="Proteomes" id="UP001358586"/>
    </source>
</evidence>
<reference evidence="3 4" key="1">
    <citation type="submission" date="2023-03" db="EMBL/GenBank/DDBJ databases">
        <title>WGS of Gossypium arboreum.</title>
        <authorList>
            <person name="Yu D."/>
        </authorList>
    </citation>
    <scope>NUCLEOTIDE SEQUENCE [LARGE SCALE GENOMIC DNA]</scope>
    <source>
        <tissue evidence="3">Leaf</tissue>
    </source>
</reference>
<dbReference type="Proteomes" id="UP001358586">
    <property type="component" value="Chromosome 9"/>
</dbReference>
<accession>A0ABR0NR06</accession>
<gene>
    <name evidence="3" type="ORF">PVK06_031056</name>
</gene>
<evidence type="ECO:0000256" key="1">
    <source>
        <dbReference type="ARBA" id="ARBA00005536"/>
    </source>
</evidence>
<evidence type="ECO:0008006" key="5">
    <source>
        <dbReference type="Google" id="ProtNLM"/>
    </source>
</evidence>
<feature type="compositionally biased region" description="Polar residues" evidence="2">
    <location>
        <begin position="255"/>
        <end position="264"/>
    </location>
</feature>
<sequence>MFDYCLKPKFSAKCKSKMKKNKLRVETIKKKRNSMEKYMKNDIAMLLNNGLLYDAYCRAEGLLIEQNRTECYNFIMQFTECISKHVSIMQKKRECPEECKEAIPSLIYAAARFADLPELRELRALFTKKYGNSLEPYLNQEFVVKLKAEPPTKEMKLLLMYDIAQEFSIEWDPKALEQKLFKPPQMEHNDAQHKSLNDKVDEGYKLFDTNKSLIDKVDDGYKLLDTKHDTFQNTKKFCADENDTKDNIKKPTRPIGNNTNSTNKSKPRLTRMKGKESFGGVVSMSPTKENCEKEHEKNMHFGNTKPLAYETNEGSRSPPCGTPIIPTNTMGRRHNQVPSFQLGILSKHVHPKLPDYDDLIIQLASLRRD</sequence>
<comment type="caution">
    <text evidence="3">The sequence shown here is derived from an EMBL/GenBank/DDBJ whole genome shotgun (WGS) entry which is preliminary data.</text>
</comment>
<dbReference type="InterPro" id="IPR042277">
    <property type="entry name" value="IST1-like"/>
</dbReference>
<feature type="compositionally biased region" description="Basic and acidic residues" evidence="2">
    <location>
        <begin position="289"/>
        <end position="299"/>
    </location>
</feature>
<dbReference type="Pfam" id="PF03398">
    <property type="entry name" value="Ist1"/>
    <property type="match status" value="1"/>
</dbReference>
<dbReference type="EMBL" id="JARKNE010000009">
    <property type="protein sequence ID" value="KAK5803411.1"/>
    <property type="molecule type" value="Genomic_DNA"/>
</dbReference>
<evidence type="ECO:0000256" key="2">
    <source>
        <dbReference type="SAM" id="MobiDB-lite"/>
    </source>
</evidence>
<feature type="region of interest" description="Disordered" evidence="2">
    <location>
        <begin position="242"/>
        <end position="318"/>
    </location>
</feature>
<dbReference type="Gene3D" id="1.20.1260.60">
    <property type="entry name" value="Vacuolar protein sorting-associated protein Ist1"/>
    <property type="match status" value="1"/>
</dbReference>